<dbReference type="EMBL" id="CACRXK020000561">
    <property type="protein sequence ID" value="CAB3982980.1"/>
    <property type="molecule type" value="Genomic_DNA"/>
</dbReference>
<dbReference type="PANTHER" id="PTHR33444:SF2">
    <property type="entry name" value="MARVEL DOMAIN-CONTAINING PROTEIN"/>
    <property type="match status" value="1"/>
</dbReference>
<organism evidence="1 2">
    <name type="scientific">Paramuricea clavata</name>
    <name type="common">Red gorgonian</name>
    <name type="synonym">Violescent sea-whip</name>
    <dbReference type="NCBI Taxonomy" id="317549"/>
    <lineage>
        <taxon>Eukaryota</taxon>
        <taxon>Metazoa</taxon>
        <taxon>Cnidaria</taxon>
        <taxon>Anthozoa</taxon>
        <taxon>Octocorallia</taxon>
        <taxon>Malacalcyonacea</taxon>
        <taxon>Plexauridae</taxon>
        <taxon>Paramuricea</taxon>
    </lineage>
</organism>
<evidence type="ECO:0000313" key="2">
    <source>
        <dbReference type="Proteomes" id="UP001152795"/>
    </source>
</evidence>
<reference evidence="1" key="1">
    <citation type="submission" date="2020-04" db="EMBL/GenBank/DDBJ databases">
        <authorList>
            <person name="Alioto T."/>
            <person name="Alioto T."/>
            <person name="Gomez Garrido J."/>
        </authorList>
    </citation>
    <scope>NUCLEOTIDE SEQUENCE</scope>
    <source>
        <strain evidence="1">A484AB</strain>
    </source>
</reference>
<evidence type="ECO:0000313" key="1">
    <source>
        <dbReference type="EMBL" id="CAB3982980.1"/>
    </source>
</evidence>
<dbReference type="Proteomes" id="UP001152795">
    <property type="component" value="Unassembled WGS sequence"/>
</dbReference>
<gene>
    <name evidence="1" type="ORF">PACLA_8A040342</name>
</gene>
<keyword evidence="2" id="KW-1185">Reference proteome</keyword>
<proteinExistence type="predicted"/>
<dbReference type="AlphaFoldDB" id="A0A6S7GC97"/>
<sequence length="455" mass="50465">MAEGNRNENDVKALLQRCADTLLSVVSRMGRGSRTNTQTTNNNLNINVSLTSSTHVGGRAASSSGTVSTIRLPLTSSTCINSGSTASNSETVSTLHPRETAITEHRCLFNFQPSTARNTLLNLRRSKKRQRISDKPLWNHIVVCLSSTNWDQLPTFAEKAELALSGIGEKKISFPPYETFYEAIYREFPNLREGGGYKVLGSSGKNLQSIPMPSGGYSVDYLKGVLAQPKCFARPLQMDLILTQEIMTVVDDEHPPTYEEAIAPPPSYQSLFGEIKDVRRQSDNFAEFLVKVCILLASTIGFAIVLGFLLAIPISMIVIGAKYEDDCPREDKIPIYLIVAGAVLIVRNLSSMCSRASESNDDDDETEENEKNPVHKCCDSILDLFTFCWFITGNYWIYHIYEPSYHPSDGDDYCNKTLYLFAFWITTSTYIIAGFLCCCLCCVGICVAAVSDEED</sequence>
<accession>A0A6S7GC97</accession>
<comment type="caution">
    <text evidence="1">The sequence shown here is derived from an EMBL/GenBank/DDBJ whole genome shotgun (WGS) entry which is preliminary data.</text>
</comment>
<protein>
    <submittedName>
        <fullName evidence="1">Partial</fullName>
    </submittedName>
</protein>
<name>A0A6S7GC97_PARCT</name>
<dbReference type="OrthoDB" id="6157510at2759"/>
<dbReference type="PANTHER" id="PTHR33444">
    <property type="entry name" value="SI:DKEY-19B23.12-RELATED"/>
    <property type="match status" value="1"/>
</dbReference>
<dbReference type="InterPro" id="IPR040350">
    <property type="entry name" value="TMEM272"/>
</dbReference>